<dbReference type="PANTHER" id="PTHR43694:SF1">
    <property type="entry name" value="RIBONUCLEASE J"/>
    <property type="match status" value="1"/>
</dbReference>
<dbReference type="PANTHER" id="PTHR43694">
    <property type="entry name" value="RIBONUCLEASE J"/>
    <property type="match status" value="1"/>
</dbReference>
<evidence type="ECO:0000256" key="2">
    <source>
        <dbReference type="ARBA" id="ARBA00022722"/>
    </source>
</evidence>
<keyword evidence="8 9" id="KW-0694">RNA-binding</keyword>
<keyword evidence="2 9" id="KW-0540">Nuclease</keyword>
<keyword evidence="12" id="KW-0106">Calcium</keyword>
<dbReference type="SUPFAM" id="SSF56281">
    <property type="entry name" value="Metallo-hydrolase/oxidoreductase"/>
    <property type="match status" value="1"/>
</dbReference>
<dbReference type="HAMAP" id="MF_01491">
    <property type="entry name" value="RNase_J_bact"/>
    <property type="match status" value="1"/>
</dbReference>
<comment type="function">
    <text evidence="9">An RNase that has 5'-3' exonuclease and possibly endonuclease activity. Involved in maturation of rRNA and in some organisms also mRNA maturation and/or decay.</text>
</comment>
<dbReference type="InterPro" id="IPR041636">
    <property type="entry name" value="RNase_J_C"/>
</dbReference>
<dbReference type="GO" id="GO:0005737">
    <property type="term" value="C:cytoplasm"/>
    <property type="evidence" value="ECO:0007669"/>
    <property type="project" value="UniProtKB-SubCell"/>
</dbReference>
<feature type="binding site" evidence="11">
    <location>
        <begin position="363"/>
        <end position="367"/>
    </location>
    <ligand>
        <name>substrate</name>
    </ligand>
</feature>
<dbReference type="InterPro" id="IPR055132">
    <property type="entry name" value="RNase_J_b_CASP"/>
</dbReference>
<dbReference type="Gene3D" id="3.60.15.10">
    <property type="entry name" value="Ribonuclease Z/Hydroxyacylglutathione hydrolase-like"/>
    <property type="match status" value="1"/>
</dbReference>
<feature type="binding site" evidence="12">
    <location>
        <position position="75"/>
    </location>
    <ligand>
        <name>Zn(2+)</name>
        <dbReference type="ChEBI" id="CHEBI:29105"/>
        <label>1</label>
        <note>catalytic</note>
    </ligand>
</feature>
<organism evidence="14 15">
    <name type="scientific">Candidatus Vogelbacteria bacterium RIFOXYB1_FULL_42_16</name>
    <dbReference type="NCBI Taxonomy" id="1802436"/>
    <lineage>
        <taxon>Bacteria</taxon>
        <taxon>Candidatus Vogeliibacteriota</taxon>
    </lineage>
</organism>
<evidence type="ECO:0000256" key="6">
    <source>
        <dbReference type="ARBA" id="ARBA00022833"/>
    </source>
</evidence>
<keyword evidence="4 9" id="KW-0255">Endonuclease</keyword>
<comment type="cofactor">
    <cofactor evidence="12">
        <name>Zn(2+)</name>
        <dbReference type="ChEBI" id="CHEBI:29105"/>
    </cofactor>
    <text evidence="12">Binds 2 Zn(2+) ions per subunit. It is not clear if Zn(2+) or Mg(2+) is physiologically important.</text>
</comment>
<feature type="binding site" evidence="12">
    <location>
        <position position="46"/>
    </location>
    <ligand>
        <name>Ca(2+)</name>
        <dbReference type="ChEBI" id="CHEBI:29108"/>
    </ligand>
</feature>
<evidence type="ECO:0000256" key="4">
    <source>
        <dbReference type="ARBA" id="ARBA00022759"/>
    </source>
</evidence>
<evidence type="ECO:0000256" key="1">
    <source>
        <dbReference type="ARBA" id="ARBA00022490"/>
    </source>
</evidence>
<dbReference type="InterPro" id="IPR030854">
    <property type="entry name" value="RNase_J_bac"/>
</dbReference>
<evidence type="ECO:0000256" key="10">
    <source>
        <dbReference type="PIRSR" id="PIRSR004803-1"/>
    </source>
</evidence>
<feature type="binding site" evidence="12">
    <location>
        <position position="162"/>
    </location>
    <ligand>
        <name>Zn(2+)</name>
        <dbReference type="ChEBI" id="CHEBI:29105"/>
        <label>1</label>
        <note>catalytic</note>
    </ligand>
</feature>
<keyword evidence="9" id="KW-0698">rRNA processing</keyword>
<protein>
    <recommendedName>
        <fullName evidence="9">Ribonuclease J</fullName>
        <shortName evidence="9">RNase J</shortName>
        <ecNumber evidence="9">3.1.-.-</ecNumber>
    </recommendedName>
</protein>
<sequence length="558" mass="61953">MNSDVIRIIPLGGVEEIGKNMTAVEIGDDIVIVDAGLAFPGEDAPGVDYIIPDTTYLEEHRQKIRAVIVTHGHLDHIGGIPYLMEKIGNPPIYTSLLTAVMIKKRQEEFPHLPKLNIQVISPGEKLKAGQMTFRFFATSHTIPDSVGVIQETAYGNIIYTGDIRLEHKNGQLADFEIKTYGNIGKENNLVLMADSTNVEKPGFSFPEKEVQQNVKDIVSRAKGRVIIGTFASLFERIIYIIMACEELGKKVAIEGRAMKTNIEIAKELGLLKVKRGTIISSDELSLHPENQIVILATGAQGDEFAALMRMSQKEHKLVKIKKGDTVLLSSSVIPGNEKSVQKLKDNLSRQGAKIVHYGVANVHSSGHSYQGEVEWIHKMIRPRFFIPVHGNHYMLRVHAEVAMGVGLPEKNIVVPDNGSIIEISDQGRKIGALKQNAGSRVVMVDGLGTNNIQEVVIRDRQMLAQDGMFVIIAIVDVKNGKIRKSPDIISRGFVYLKESQELLRAVRQTAKKTIEDATAKMHPINLDYVKNSVREELGKYLFQKTHKRPIILPVLIEV</sequence>
<proteinExistence type="inferred from homology"/>
<evidence type="ECO:0000256" key="3">
    <source>
        <dbReference type="ARBA" id="ARBA00022723"/>
    </source>
</evidence>
<dbReference type="InterPro" id="IPR004613">
    <property type="entry name" value="RNase_J"/>
</dbReference>
<dbReference type="InterPro" id="IPR001279">
    <property type="entry name" value="Metallo-B-lactamas"/>
</dbReference>
<dbReference type="AlphaFoldDB" id="A0A1G2QD89"/>
<dbReference type="STRING" id="1802436.A2370_01315"/>
<comment type="cofactor">
    <cofactor evidence="12">
        <name>Ca(2+)</name>
        <dbReference type="ChEBI" id="CHEBI:29108"/>
    </cofactor>
    <text evidence="12">Binds 1 Ca(2+) cation per subunit. Seen in 1 crystal structure, it is not clear if it is physiologically important.</text>
</comment>
<dbReference type="NCBIfam" id="TIGR00649">
    <property type="entry name" value="MG423"/>
    <property type="match status" value="1"/>
</dbReference>
<feature type="binding site" evidence="12">
    <location>
        <position position="140"/>
    </location>
    <ligand>
        <name>Zn(2+)</name>
        <dbReference type="ChEBI" id="CHEBI:29105"/>
        <label>1</label>
        <note>catalytic</note>
    </ligand>
</feature>
<dbReference type="InterPro" id="IPR036866">
    <property type="entry name" value="RibonucZ/Hydroxyglut_hydro"/>
</dbReference>
<comment type="subcellular location">
    <subcellularLocation>
        <location evidence="9">Cytoplasm</location>
    </subcellularLocation>
</comment>
<dbReference type="Gene3D" id="3.10.20.580">
    <property type="match status" value="1"/>
</dbReference>
<dbReference type="Pfam" id="PF00753">
    <property type="entry name" value="Lactamase_B"/>
    <property type="match status" value="1"/>
</dbReference>
<dbReference type="CDD" id="cd07714">
    <property type="entry name" value="RNaseJ_MBL-fold"/>
    <property type="match status" value="1"/>
</dbReference>
<keyword evidence="7 9" id="KW-0269">Exonuclease</keyword>
<feature type="binding site" evidence="12">
    <location>
        <position position="76"/>
    </location>
    <ligand>
        <name>Zn(2+)</name>
        <dbReference type="ChEBI" id="CHEBI:29105"/>
        <label>1</label>
        <note>catalytic</note>
    </ligand>
</feature>
<reference evidence="14 15" key="1">
    <citation type="journal article" date="2016" name="Nat. Commun.">
        <title>Thousands of microbial genomes shed light on interconnected biogeochemical processes in an aquifer system.</title>
        <authorList>
            <person name="Anantharaman K."/>
            <person name="Brown C.T."/>
            <person name="Hug L.A."/>
            <person name="Sharon I."/>
            <person name="Castelle C.J."/>
            <person name="Probst A.J."/>
            <person name="Thomas B.C."/>
            <person name="Singh A."/>
            <person name="Wilkins M.J."/>
            <person name="Karaoz U."/>
            <person name="Brodie E.L."/>
            <person name="Williams K.H."/>
            <person name="Hubbard S.S."/>
            <person name="Banfield J.F."/>
        </authorList>
    </citation>
    <scope>NUCLEOTIDE SEQUENCE [LARGE SCALE GENOMIC DNA]</scope>
</reference>
<dbReference type="InterPro" id="IPR011108">
    <property type="entry name" value="RMMBL"/>
</dbReference>
<gene>
    <name evidence="9" type="primary">rnj</name>
    <name evidence="14" type="ORF">A2370_01315</name>
</gene>
<evidence type="ECO:0000256" key="8">
    <source>
        <dbReference type="ARBA" id="ARBA00022884"/>
    </source>
</evidence>
<dbReference type="Pfam" id="PF17770">
    <property type="entry name" value="RNase_J_C"/>
    <property type="match status" value="1"/>
</dbReference>
<dbReference type="Gene3D" id="3.40.50.10710">
    <property type="entry name" value="Metallo-hydrolase/oxidoreductase"/>
    <property type="match status" value="1"/>
</dbReference>
<evidence type="ECO:0000256" key="5">
    <source>
        <dbReference type="ARBA" id="ARBA00022801"/>
    </source>
</evidence>
<dbReference type="SMART" id="SM00849">
    <property type="entry name" value="Lactamase_B"/>
    <property type="match status" value="1"/>
</dbReference>
<dbReference type="Pfam" id="PF22505">
    <property type="entry name" value="RNase_J_b_CASP"/>
    <property type="match status" value="1"/>
</dbReference>
<feature type="binding site" evidence="12">
    <location>
        <position position="73"/>
    </location>
    <ligand>
        <name>Zn(2+)</name>
        <dbReference type="ChEBI" id="CHEBI:29105"/>
        <label>1</label>
        <note>catalytic</note>
    </ligand>
</feature>
<keyword evidence="3 12" id="KW-0479">Metal-binding</keyword>
<evidence type="ECO:0000256" key="9">
    <source>
        <dbReference type="HAMAP-Rule" id="MF_01491"/>
    </source>
</evidence>
<evidence type="ECO:0000259" key="13">
    <source>
        <dbReference type="SMART" id="SM00849"/>
    </source>
</evidence>
<keyword evidence="5 9" id="KW-0378">Hydrolase</keyword>
<comment type="caution">
    <text evidence="14">The sequence shown here is derived from an EMBL/GenBank/DDBJ whole genome shotgun (WGS) entry which is preliminary data.</text>
</comment>
<feature type="domain" description="Metallo-beta-lactamase" evidence="13">
    <location>
        <begin position="18"/>
        <end position="214"/>
    </location>
</feature>
<feature type="binding site" evidence="12">
    <location>
        <position position="71"/>
    </location>
    <ligand>
        <name>Zn(2+)</name>
        <dbReference type="ChEBI" id="CHEBI:29105"/>
        <label>1</label>
        <note>catalytic</note>
    </ligand>
</feature>
<accession>A0A1G2QD89</accession>
<dbReference type="Pfam" id="PF07521">
    <property type="entry name" value="RMMBL"/>
    <property type="match status" value="1"/>
</dbReference>
<comment type="caution">
    <text evidence="9">Lacks conserved residue(s) required for the propagation of feature annotation.</text>
</comment>
<dbReference type="Proteomes" id="UP000176222">
    <property type="component" value="Unassembled WGS sequence"/>
</dbReference>
<evidence type="ECO:0000313" key="14">
    <source>
        <dbReference type="EMBL" id="OHA58383.1"/>
    </source>
</evidence>
<comment type="similarity">
    <text evidence="9">Belongs to the metallo-beta-lactamase superfamily. RNA-metabolizing metallo-beta-lactamase-like family. Bacterial RNase J subfamily.</text>
</comment>
<comment type="subunit">
    <text evidence="9">Homodimer, may be a subunit of the RNA degradosome.</text>
</comment>
<evidence type="ECO:0000256" key="11">
    <source>
        <dbReference type="PIRSR" id="PIRSR004803-2"/>
    </source>
</evidence>
<feature type="active site" description="Proton acceptor" evidence="10">
    <location>
        <position position="367"/>
    </location>
</feature>
<keyword evidence="6 12" id="KW-0862">Zinc</keyword>
<dbReference type="GO" id="GO:0008270">
    <property type="term" value="F:zinc ion binding"/>
    <property type="evidence" value="ECO:0007669"/>
    <property type="project" value="InterPro"/>
</dbReference>
<evidence type="ECO:0000313" key="15">
    <source>
        <dbReference type="Proteomes" id="UP000176222"/>
    </source>
</evidence>
<evidence type="ECO:0000256" key="7">
    <source>
        <dbReference type="ARBA" id="ARBA00022839"/>
    </source>
</evidence>
<dbReference type="PIRSF" id="PIRSF004803">
    <property type="entry name" value="RnjA"/>
    <property type="match status" value="1"/>
</dbReference>
<dbReference type="GO" id="GO:0003723">
    <property type="term" value="F:RNA binding"/>
    <property type="evidence" value="ECO:0007669"/>
    <property type="project" value="UniProtKB-UniRule"/>
</dbReference>
<feature type="binding site" evidence="12">
    <location>
        <position position="48"/>
    </location>
    <ligand>
        <name>Ca(2+)</name>
        <dbReference type="ChEBI" id="CHEBI:29108"/>
    </ligand>
</feature>
<name>A0A1G2QD89_9BACT</name>
<feature type="active site" description="Proton donor" evidence="10">
    <location>
        <position position="194"/>
    </location>
</feature>
<feature type="binding site" evidence="12">
    <location>
        <position position="389"/>
    </location>
    <ligand>
        <name>Zn(2+)</name>
        <dbReference type="ChEBI" id="CHEBI:29105"/>
        <label>1</label>
        <note>catalytic</note>
    </ligand>
</feature>
<dbReference type="GO" id="GO:0004521">
    <property type="term" value="F:RNA endonuclease activity"/>
    <property type="evidence" value="ECO:0007669"/>
    <property type="project" value="UniProtKB-UniRule"/>
</dbReference>
<dbReference type="GO" id="GO:0006364">
    <property type="term" value="P:rRNA processing"/>
    <property type="evidence" value="ECO:0007669"/>
    <property type="project" value="UniProtKB-UniRule"/>
</dbReference>
<dbReference type="EC" id="3.1.-.-" evidence="9"/>
<feature type="binding site" evidence="12">
    <location>
        <position position="445"/>
    </location>
    <ligand>
        <name>Ca(2+)</name>
        <dbReference type="ChEBI" id="CHEBI:29108"/>
    </ligand>
</feature>
<dbReference type="InterPro" id="IPR042173">
    <property type="entry name" value="RNase_J_2"/>
</dbReference>
<evidence type="ECO:0000256" key="12">
    <source>
        <dbReference type="PIRSR" id="PIRSR004803-3"/>
    </source>
</evidence>
<dbReference type="GO" id="GO:0004534">
    <property type="term" value="F:5'-3' RNA exonuclease activity"/>
    <property type="evidence" value="ECO:0007669"/>
    <property type="project" value="UniProtKB-UniRule"/>
</dbReference>
<dbReference type="EMBL" id="MHTH01000010">
    <property type="protein sequence ID" value="OHA58383.1"/>
    <property type="molecule type" value="Genomic_DNA"/>
</dbReference>
<keyword evidence="1 9" id="KW-0963">Cytoplasm</keyword>